<comment type="caution">
    <text evidence="2">The sequence shown here is derived from an EMBL/GenBank/DDBJ whole genome shotgun (WGS) entry which is preliminary data.</text>
</comment>
<organism evidence="2 3">
    <name type="scientific">Liparis tanakae</name>
    <name type="common">Tanaka's snailfish</name>
    <dbReference type="NCBI Taxonomy" id="230148"/>
    <lineage>
        <taxon>Eukaryota</taxon>
        <taxon>Metazoa</taxon>
        <taxon>Chordata</taxon>
        <taxon>Craniata</taxon>
        <taxon>Vertebrata</taxon>
        <taxon>Euteleostomi</taxon>
        <taxon>Actinopterygii</taxon>
        <taxon>Neopterygii</taxon>
        <taxon>Teleostei</taxon>
        <taxon>Neoteleostei</taxon>
        <taxon>Acanthomorphata</taxon>
        <taxon>Eupercaria</taxon>
        <taxon>Perciformes</taxon>
        <taxon>Cottioidei</taxon>
        <taxon>Cottales</taxon>
        <taxon>Liparidae</taxon>
        <taxon>Liparis</taxon>
    </lineage>
</organism>
<protein>
    <submittedName>
        <fullName evidence="2">Uncharacterized protein</fullName>
    </submittedName>
</protein>
<evidence type="ECO:0000313" key="3">
    <source>
        <dbReference type="Proteomes" id="UP000314294"/>
    </source>
</evidence>
<evidence type="ECO:0000313" key="2">
    <source>
        <dbReference type="EMBL" id="TNN57165.1"/>
    </source>
</evidence>
<proteinExistence type="predicted"/>
<feature type="region of interest" description="Disordered" evidence="1">
    <location>
        <begin position="53"/>
        <end position="88"/>
    </location>
</feature>
<dbReference type="AlphaFoldDB" id="A0A4Z2GVP5"/>
<keyword evidence="3" id="KW-1185">Reference proteome</keyword>
<name>A0A4Z2GVP5_9TELE</name>
<accession>A0A4Z2GVP5</accession>
<dbReference type="EMBL" id="SRLO01000411">
    <property type="protein sequence ID" value="TNN57165.1"/>
    <property type="molecule type" value="Genomic_DNA"/>
</dbReference>
<dbReference type="Proteomes" id="UP000314294">
    <property type="component" value="Unassembled WGS sequence"/>
</dbReference>
<evidence type="ECO:0000256" key="1">
    <source>
        <dbReference type="SAM" id="MobiDB-lite"/>
    </source>
</evidence>
<sequence>MVVPYSIILAFITGATLKSPYIHQISYEGFTHVHVHPDVVLFADVGDVDERVEGSVHGGSRRGADEEGNEALRTGSGIARESSRQAEK</sequence>
<gene>
    <name evidence="2" type="ORF">EYF80_032595</name>
</gene>
<reference evidence="2 3" key="1">
    <citation type="submission" date="2019-03" db="EMBL/GenBank/DDBJ databases">
        <title>First draft genome of Liparis tanakae, snailfish: a comprehensive survey of snailfish specific genes.</title>
        <authorList>
            <person name="Kim W."/>
            <person name="Song I."/>
            <person name="Jeong J.-H."/>
            <person name="Kim D."/>
            <person name="Kim S."/>
            <person name="Ryu S."/>
            <person name="Song J.Y."/>
            <person name="Lee S.K."/>
        </authorList>
    </citation>
    <scope>NUCLEOTIDE SEQUENCE [LARGE SCALE GENOMIC DNA]</scope>
    <source>
        <tissue evidence="2">Muscle</tissue>
    </source>
</reference>